<accession>A0A0A2C2Q2</accession>
<protein>
    <submittedName>
        <fullName evidence="1">Putative AIR synthase related protein</fullName>
    </submittedName>
</protein>
<dbReference type="SUPFAM" id="SSF89360">
    <property type="entry name" value="HesB-like domain"/>
    <property type="match status" value="1"/>
</dbReference>
<dbReference type="InterPro" id="IPR035903">
    <property type="entry name" value="HesB-like_dom_sf"/>
</dbReference>
<dbReference type="AlphaFoldDB" id="A0A0A2C2Q2"/>
<comment type="caution">
    <text evidence="1">The sequence shown here is derived from an EMBL/GenBank/DDBJ whole genome shotgun (WGS) entry which is preliminary data.</text>
</comment>
<reference evidence="2" key="1">
    <citation type="journal article" date="2014" name="Sci. Data">
        <title>Genomes of diverse isolates of the marine cyanobacterium Prochlorococcus.</title>
        <authorList>
            <person name="Biller S."/>
            <person name="Berube P."/>
            <person name="Thompson J."/>
            <person name="Kelly L."/>
            <person name="Roggensack S."/>
            <person name="Awad L."/>
            <person name="Roache-Johnson K."/>
            <person name="Ding H."/>
            <person name="Giovannoni S.J."/>
            <person name="Moore L.R."/>
            <person name="Chisholm S.W."/>
        </authorList>
    </citation>
    <scope>NUCLEOTIDE SEQUENCE [LARGE SCALE GENOMIC DNA]</scope>
    <source>
        <strain evidence="2">PAC1</strain>
    </source>
</reference>
<gene>
    <name evidence="1" type="ORF">EV03_1074</name>
</gene>
<evidence type="ECO:0000313" key="1">
    <source>
        <dbReference type="EMBL" id="KGG20573.1"/>
    </source>
</evidence>
<sequence>MLNGPGLKISATAVAELNRQAAFTGSPGVMHIDLLDDKCGEGWQFIRIRPGKNDGVPLARADGITLYARQDQILLFQGLKLNYFGDLSGGGFLISTPKGAEPSPCGSGFRKLSKVQ</sequence>
<proteinExistence type="predicted"/>
<name>A0A0A2C2Q2_PROMR</name>
<dbReference type="EMBL" id="JNAX01000011">
    <property type="protein sequence ID" value="KGG20573.1"/>
    <property type="molecule type" value="Genomic_DNA"/>
</dbReference>
<organism evidence="1 2">
    <name type="scientific">Prochlorococcus marinus str. PAC1</name>
    <dbReference type="NCBI Taxonomy" id="59924"/>
    <lineage>
        <taxon>Bacteria</taxon>
        <taxon>Bacillati</taxon>
        <taxon>Cyanobacteriota</taxon>
        <taxon>Cyanophyceae</taxon>
        <taxon>Synechococcales</taxon>
        <taxon>Prochlorococcaceae</taxon>
        <taxon>Prochlorococcus</taxon>
    </lineage>
</organism>
<dbReference type="Proteomes" id="UP000030392">
    <property type="component" value="Unassembled WGS sequence"/>
</dbReference>
<evidence type="ECO:0000313" key="2">
    <source>
        <dbReference type="Proteomes" id="UP000030392"/>
    </source>
</evidence>
<dbReference type="RefSeq" id="WP_011295628.1">
    <property type="nucleotide sequence ID" value="NZ_CP138967.1"/>
</dbReference>